<proteinExistence type="predicted"/>
<evidence type="ECO:0000313" key="1">
    <source>
        <dbReference type="EMBL" id="CCC94146.1"/>
    </source>
</evidence>
<organism evidence="1">
    <name type="scientific">Trypanosoma congolense (strain IL3000)</name>
    <dbReference type="NCBI Taxonomy" id="1068625"/>
    <lineage>
        <taxon>Eukaryota</taxon>
        <taxon>Discoba</taxon>
        <taxon>Euglenozoa</taxon>
        <taxon>Kinetoplastea</taxon>
        <taxon>Metakinetoplastina</taxon>
        <taxon>Trypanosomatida</taxon>
        <taxon>Trypanosomatidae</taxon>
        <taxon>Trypanosoma</taxon>
        <taxon>Nannomonas</taxon>
    </lineage>
</organism>
<dbReference type="AlphaFoldDB" id="G0UXM9"/>
<accession>G0UXM9</accession>
<protein>
    <submittedName>
        <fullName evidence="1">Uncharacterized protein</fullName>
    </submittedName>
</protein>
<gene>
    <name evidence="1" type="ORF">TCIL3000_10_9240</name>
</gene>
<name>G0UXM9_TRYCI</name>
<dbReference type="VEuPathDB" id="TriTrypDB:TcIL3000_10_9240"/>
<reference evidence="1" key="1">
    <citation type="journal article" date="2012" name="Proc. Natl. Acad. Sci. U.S.A.">
        <title>Antigenic diversity is generated by distinct evolutionary mechanisms in African trypanosome species.</title>
        <authorList>
            <person name="Jackson A.P."/>
            <person name="Berry A."/>
            <person name="Aslett M."/>
            <person name="Allison H.C."/>
            <person name="Burton P."/>
            <person name="Vavrova-Anderson J."/>
            <person name="Brown R."/>
            <person name="Browne H."/>
            <person name="Corton N."/>
            <person name="Hauser H."/>
            <person name="Gamble J."/>
            <person name="Gilderthorp R."/>
            <person name="Marcello L."/>
            <person name="McQuillan J."/>
            <person name="Otto T.D."/>
            <person name="Quail M.A."/>
            <person name="Sanders M.J."/>
            <person name="van Tonder A."/>
            <person name="Ginger M.L."/>
            <person name="Field M.C."/>
            <person name="Barry J.D."/>
            <person name="Hertz-Fowler C."/>
            <person name="Berriman M."/>
        </authorList>
    </citation>
    <scope>NUCLEOTIDE SEQUENCE</scope>
    <source>
        <strain evidence="1">IL3000</strain>
    </source>
</reference>
<dbReference type="EMBL" id="HE575323">
    <property type="protein sequence ID" value="CCC94146.1"/>
    <property type="molecule type" value="Genomic_DNA"/>
</dbReference>
<sequence>MHAPSISFICCFCGYKVSHRLVQRFCVSRMMFGRPPAPQVNWDDMYFYQRLHHLFDHAADWFVSKVSWWMPSVGVGMILSLFVLSGPNAIGEGASVVLPTLSPLVRAPPFGLQLPEREGGPSEESEEEF</sequence>